<protein>
    <submittedName>
        <fullName evidence="2">Uncharacterized protein</fullName>
    </submittedName>
</protein>
<proteinExistence type="predicted"/>
<name>A0A7J6C626_9TELE</name>
<organism evidence="2 3">
    <name type="scientific">Onychostoma macrolepis</name>
    <dbReference type="NCBI Taxonomy" id="369639"/>
    <lineage>
        <taxon>Eukaryota</taxon>
        <taxon>Metazoa</taxon>
        <taxon>Chordata</taxon>
        <taxon>Craniata</taxon>
        <taxon>Vertebrata</taxon>
        <taxon>Euteleostomi</taxon>
        <taxon>Actinopterygii</taxon>
        <taxon>Neopterygii</taxon>
        <taxon>Teleostei</taxon>
        <taxon>Ostariophysi</taxon>
        <taxon>Cypriniformes</taxon>
        <taxon>Cyprinidae</taxon>
        <taxon>Acrossocheilinae</taxon>
        <taxon>Onychostoma</taxon>
    </lineage>
</organism>
<reference evidence="2 3" key="1">
    <citation type="submission" date="2020-04" db="EMBL/GenBank/DDBJ databases">
        <title>Chromosome-level genome assembly of a cyprinid fish Onychostoma macrolepis by integration of Nanopore Sequencing, Bionano and Hi-C technology.</title>
        <authorList>
            <person name="Wang D."/>
        </authorList>
    </citation>
    <scope>NUCLEOTIDE SEQUENCE [LARGE SCALE GENOMIC DNA]</scope>
    <source>
        <strain evidence="2">SWU-2019</strain>
        <tissue evidence="2">Muscle</tissue>
    </source>
</reference>
<comment type="caution">
    <text evidence="2">The sequence shown here is derived from an EMBL/GenBank/DDBJ whole genome shotgun (WGS) entry which is preliminary data.</text>
</comment>
<evidence type="ECO:0000313" key="2">
    <source>
        <dbReference type="EMBL" id="KAF4102075.1"/>
    </source>
</evidence>
<evidence type="ECO:0000313" key="3">
    <source>
        <dbReference type="Proteomes" id="UP000579812"/>
    </source>
</evidence>
<keyword evidence="3" id="KW-1185">Reference proteome</keyword>
<gene>
    <name evidence="2" type="ORF">G5714_016875</name>
</gene>
<accession>A0A7J6C626</accession>
<dbReference type="EMBL" id="JAAMOB010000017">
    <property type="protein sequence ID" value="KAF4102075.1"/>
    <property type="molecule type" value="Genomic_DNA"/>
</dbReference>
<dbReference type="Proteomes" id="UP000579812">
    <property type="component" value="Unassembled WGS sequence"/>
</dbReference>
<sequence>MVWDELASWKASVPQAISSSSPWYVHLSGQLMSAGAPRPLHRSAGSPGPPFLGQGGGKVAVMQIRSDTKASPVFCERTVKSAAHRSRRRSGAGHKIFLNGFSQEDQRLTGLQSVTH</sequence>
<feature type="region of interest" description="Disordered" evidence="1">
    <location>
        <begin position="36"/>
        <end position="56"/>
    </location>
</feature>
<dbReference type="AlphaFoldDB" id="A0A7J6C626"/>
<evidence type="ECO:0000256" key="1">
    <source>
        <dbReference type="SAM" id="MobiDB-lite"/>
    </source>
</evidence>